<sequence>MNLVKELWRFLKMRKKFWLFPLILVMLFLGALIVLAQGSAVAPFIYTIF</sequence>
<dbReference type="Pfam" id="PF19451">
    <property type="entry name" value="DUF5989"/>
    <property type="match status" value="1"/>
</dbReference>
<dbReference type="eggNOG" id="ENOG5033AFZ">
    <property type="taxonomic scope" value="Bacteria"/>
</dbReference>
<name>T1CPD7_9HELI</name>
<dbReference type="AlphaFoldDB" id="T1CPD7"/>
<evidence type="ECO:0000313" key="1">
    <source>
        <dbReference type="EMBL" id="GAD18629.1"/>
    </source>
</evidence>
<accession>T1CPD7</accession>
<dbReference type="STRING" id="1325130.HFN_2041"/>
<organism evidence="1 2">
    <name type="scientific">Helicobacter fennelliae MRY12-0050</name>
    <dbReference type="NCBI Taxonomy" id="1325130"/>
    <lineage>
        <taxon>Bacteria</taxon>
        <taxon>Pseudomonadati</taxon>
        <taxon>Campylobacterota</taxon>
        <taxon>Epsilonproteobacteria</taxon>
        <taxon>Campylobacterales</taxon>
        <taxon>Helicobacteraceae</taxon>
        <taxon>Helicobacter</taxon>
    </lineage>
</organism>
<evidence type="ECO:0000313" key="2">
    <source>
        <dbReference type="Proteomes" id="UP000018143"/>
    </source>
</evidence>
<keyword evidence="2" id="KW-1185">Reference proteome</keyword>
<gene>
    <name evidence="1" type="ORF">HFN_2041</name>
</gene>
<comment type="caution">
    <text evidence="1">The sequence shown here is derived from an EMBL/GenBank/DDBJ whole genome shotgun (WGS) entry which is preliminary data.</text>
</comment>
<dbReference type="InterPro" id="IPR046031">
    <property type="entry name" value="DUF5989"/>
</dbReference>
<dbReference type="Proteomes" id="UP000018143">
    <property type="component" value="Unassembled WGS sequence"/>
</dbReference>
<dbReference type="EMBL" id="BASD01000009">
    <property type="protein sequence ID" value="GAD18629.1"/>
    <property type="molecule type" value="Genomic_DNA"/>
</dbReference>
<protein>
    <submittedName>
        <fullName evidence="1">Uncharacterized protein</fullName>
    </submittedName>
</protein>
<proteinExistence type="predicted"/>
<reference evidence="1 2" key="1">
    <citation type="journal article" date="2013" name="Genome Announc.">
        <title>Draft Genome Sequence of Helicobacter fennelliae Strain MRY12-0050, Isolated from a Bacteremia Patient.</title>
        <authorList>
            <person name="Rimbara E."/>
            <person name="Matsui M."/>
            <person name="Mori S."/>
            <person name="Suzuki S."/>
            <person name="Suzuki M."/>
            <person name="Kim H."/>
            <person name="Sekizuka T."/>
            <person name="Kuroda M."/>
            <person name="Shibayama K."/>
        </authorList>
    </citation>
    <scope>NUCLEOTIDE SEQUENCE [LARGE SCALE GENOMIC DNA]</scope>
    <source>
        <strain evidence="1 2">MRY12-0050</strain>
    </source>
</reference>